<dbReference type="Gene3D" id="2.130.10.10">
    <property type="entry name" value="YVTN repeat-like/Quinoprotein amine dehydrogenase"/>
    <property type="match status" value="1"/>
</dbReference>
<evidence type="ECO:0000313" key="3">
    <source>
        <dbReference type="EMBL" id="GFS94789.1"/>
    </source>
</evidence>
<dbReference type="InterPro" id="IPR015943">
    <property type="entry name" value="WD40/YVTN_repeat-like_dom_sf"/>
</dbReference>
<dbReference type="GO" id="GO:0080008">
    <property type="term" value="C:Cul4-RING E3 ubiquitin ligase complex"/>
    <property type="evidence" value="ECO:0007669"/>
    <property type="project" value="TreeGrafter"/>
</dbReference>
<evidence type="ECO:0000256" key="1">
    <source>
        <dbReference type="ARBA" id="ARBA00004123"/>
    </source>
</evidence>
<evidence type="ECO:0000256" key="2">
    <source>
        <dbReference type="ARBA" id="ARBA00023242"/>
    </source>
</evidence>
<dbReference type="Proteomes" id="UP000887013">
    <property type="component" value="Unassembled WGS sequence"/>
</dbReference>
<dbReference type="PANTHER" id="PTHR13129">
    <property type="entry name" value="VPRBP PROTEIN-RELATED"/>
    <property type="match status" value="1"/>
</dbReference>
<dbReference type="InterPro" id="IPR033270">
    <property type="entry name" value="VPRBP/DCAF1"/>
</dbReference>
<keyword evidence="4" id="KW-1185">Reference proteome</keyword>
<dbReference type="PANTHER" id="PTHR13129:SF4">
    <property type="entry name" value="DDB1- AND CUL4-ASSOCIATED FACTOR 1"/>
    <property type="match status" value="1"/>
</dbReference>
<name>A0A8X6TB20_NEPPI</name>
<proteinExistence type="predicted"/>
<protein>
    <submittedName>
        <fullName evidence="3">Uncharacterized protein</fullName>
    </submittedName>
</protein>
<sequence length="119" mass="13618">MYGVCCNIGEQAEKMNCFYTFDAHDYCPIAVTDVKKPVHDVNLDIYERYIATVESHNNHSDEYLFPVNGIEPVCRLYEIGRAKEDEENGKADMEVSGSESDSERHGNLFQFFNALSLHM</sequence>
<comment type="subcellular location">
    <subcellularLocation>
        <location evidence="1">Nucleus</location>
    </subcellularLocation>
</comment>
<keyword evidence="2" id="KW-0539">Nucleus</keyword>
<dbReference type="GO" id="GO:0005634">
    <property type="term" value="C:nucleus"/>
    <property type="evidence" value="ECO:0007669"/>
    <property type="project" value="UniProtKB-SubCell"/>
</dbReference>
<comment type="caution">
    <text evidence="3">The sequence shown here is derived from an EMBL/GenBank/DDBJ whole genome shotgun (WGS) entry which is preliminary data.</text>
</comment>
<gene>
    <name evidence="3" type="ORF">NPIL_12761</name>
</gene>
<dbReference type="EMBL" id="BMAW01005552">
    <property type="protein sequence ID" value="GFS94789.1"/>
    <property type="molecule type" value="Genomic_DNA"/>
</dbReference>
<accession>A0A8X6TB20</accession>
<dbReference type="AlphaFoldDB" id="A0A8X6TB20"/>
<evidence type="ECO:0000313" key="4">
    <source>
        <dbReference type="Proteomes" id="UP000887013"/>
    </source>
</evidence>
<organism evidence="3 4">
    <name type="scientific">Nephila pilipes</name>
    <name type="common">Giant wood spider</name>
    <name type="synonym">Nephila maculata</name>
    <dbReference type="NCBI Taxonomy" id="299642"/>
    <lineage>
        <taxon>Eukaryota</taxon>
        <taxon>Metazoa</taxon>
        <taxon>Ecdysozoa</taxon>
        <taxon>Arthropoda</taxon>
        <taxon>Chelicerata</taxon>
        <taxon>Arachnida</taxon>
        <taxon>Araneae</taxon>
        <taxon>Araneomorphae</taxon>
        <taxon>Entelegynae</taxon>
        <taxon>Araneoidea</taxon>
        <taxon>Nephilidae</taxon>
        <taxon>Nephila</taxon>
    </lineage>
</organism>
<dbReference type="OrthoDB" id="27563at2759"/>
<reference evidence="3" key="1">
    <citation type="submission" date="2020-08" db="EMBL/GenBank/DDBJ databases">
        <title>Multicomponent nature underlies the extraordinary mechanical properties of spider dragline silk.</title>
        <authorList>
            <person name="Kono N."/>
            <person name="Nakamura H."/>
            <person name="Mori M."/>
            <person name="Yoshida Y."/>
            <person name="Ohtoshi R."/>
            <person name="Malay A.D."/>
            <person name="Moran D.A.P."/>
            <person name="Tomita M."/>
            <person name="Numata K."/>
            <person name="Arakawa K."/>
        </authorList>
    </citation>
    <scope>NUCLEOTIDE SEQUENCE</scope>
</reference>
<dbReference type="GO" id="GO:0016567">
    <property type="term" value="P:protein ubiquitination"/>
    <property type="evidence" value="ECO:0007669"/>
    <property type="project" value="InterPro"/>
</dbReference>